<dbReference type="EMBL" id="JBHTJR010000057">
    <property type="protein sequence ID" value="MFD0994232.1"/>
    <property type="molecule type" value="Genomic_DNA"/>
</dbReference>
<feature type="transmembrane region" description="Helical" evidence="1">
    <location>
        <begin position="43"/>
        <end position="62"/>
    </location>
</feature>
<dbReference type="RefSeq" id="WP_386109293.1">
    <property type="nucleotide sequence ID" value="NZ_JBHTJR010000057.1"/>
</dbReference>
<reference evidence="3" key="1">
    <citation type="journal article" date="2019" name="Int. J. Syst. Evol. Microbiol.">
        <title>The Global Catalogue of Microorganisms (GCM) 10K type strain sequencing project: providing services to taxonomists for standard genome sequencing and annotation.</title>
        <authorList>
            <consortium name="The Broad Institute Genomics Platform"/>
            <consortium name="The Broad Institute Genome Sequencing Center for Infectious Disease"/>
            <person name="Wu L."/>
            <person name="Ma J."/>
        </authorList>
    </citation>
    <scope>NUCLEOTIDE SEQUENCE [LARGE SCALE GENOMIC DNA]</scope>
    <source>
        <strain evidence="3">CCUG 60527</strain>
    </source>
</reference>
<evidence type="ECO:0000313" key="3">
    <source>
        <dbReference type="Proteomes" id="UP001597062"/>
    </source>
</evidence>
<feature type="transmembrane region" description="Helical" evidence="1">
    <location>
        <begin position="12"/>
        <end position="31"/>
    </location>
</feature>
<evidence type="ECO:0000256" key="1">
    <source>
        <dbReference type="SAM" id="Phobius"/>
    </source>
</evidence>
<proteinExistence type="predicted"/>
<organism evidence="2 3">
    <name type="scientific">Tenacibaculum geojense</name>
    <dbReference type="NCBI Taxonomy" id="915352"/>
    <lineage>
        <taxon>Bacteria</taxon>
        <taxon>Pseudomonadati</taxon>
        <taxon>Bacteroidota</taxon>
        <taxon>Flavobacteriia</taxon>
        <taxon>Flavobacteriales</taxon>
        <taxon>Flavobacteriaceae</taxon>
        <taxon>Tenacibaculum</taxon>
    </lineage>
</organism>
<accession>A0ABW3JXW9</accession>
<gene>
    <name evidence="2" type="ORF">ACFQ1U_13575</name>
</gene>
<keyword evidence="1" id="KW-0812">Transmembrane</keyword>
<dbReference type="Proteomes" id="UP001597062">
    <property type="component" value="Unassembled WGS sequence"/>
</dbReference>
<evidence type="ECO:0000313" key="2">
    <source>
        <dbReference type="EMBL" id="MFD0994232.1"/>
    </source>
</evidence>
<name>A0ABW3JXW9_9FLAO</name>
<keyword evidence="1" id="KW-0472">Membrane</keyword>
<keyword evidence="3" id="KW-1185">Reference proteome</keyword>
<sequence length="163" mass="19043">MKKSFKEEQSFIKFWVFKLVLLGLIPSIFLLTKQLIENKTTVFSYSIFMLIIFSTTLFLFLLKLKTKIDSVGLHYQFFPFHLSYKVINWHQIKSIYTRNYDAINEYGGWGLRSGLFWNNNGSAYNVSGSIGIQIELKNGKKILIGTQKQTEADNTINKYFKNK</sequence>
<keyword evidence="1" id="KW-1133">Transmembrane helix</keyword>
<protein>
    <submittedName>
        <fullName evidence="2">Uncharacterized protein</fullName>
    </submittedName>
</protein>
<comment type="caution">
    <text evidence="2">The sequence shown here is derived from an EMBL/GenBank/DDBJ whole genome shotgun (WGS) entry which is preliminary data.</text>
</comment>